<evidence type="ECO:0000313" key="3">
    <source>
        <dbReference type="Proteomes" id="UP000005237"/>
    </source>
</evidence>
<organism evidence="2 3">
    <name type="scientific">Caenorhabditis japonica</name>
    <dbReference type="NCBI Taxonomy" id="281687"/>
    <lineage>
        <taxon>Eukaryota</taxon>
        <taxon>Metazoa</taxon>
        <taxon>Ecdysozoa</taxon>
        <taxon>Nematoda</taxon>
        <taxon>Chromadorea</taxon>
        <taxon>Rhabditida</taxon>
        <taxon>Rhabditina</taxon>
        <taxon>Rhabditomorpha</taxon>
        <taxon>Rhabditoidea</taxon>
        <taxon>Rhabditidae</taxon>
        <taxon>Peloderinae</taxon>
        <taxon>Caenorhabditis</taxon>
    </lineage>
</organism>
<reference evidence="2" key="2">
    <citation type="submission" date="2022-06" db="UniProtKB">
        <authorList>
            <consortium name="EnsemblMetazoa"/>
        </authorList>
    </citation>
    <scope>IDENTIFICATION</scope>
    <source>
        <strain evidence="2">DF5081</strain>
    </source>
</reference>
<evidence type="ECO:0000256" key="1">
    <source>
        <dbReference type="SAM" id="MobiDB-lite"/>
    </source>
</evidence>
<sequence length="91" mass="10033">MHSAVTSTSSLNSTHHHRRKISEFTEPATPTEALYRKWSHIGTPPRSSTSTTISAGIAPRGTFPSLSMSAKDRARKFSERIASWVSMSICE</sequence>
<dbReference type="Proteomes" id="UP000005237">
    <property type="component" value="Unassembled WGS sequence"/>
</dbReference>
<dbReference type="AlphaFoldDB" id="A0A8R1HNY2"/>
<accession>A0A8R1HNY2</accession>
<dbReference type="OMA" id="SWVSMSI"/>
<protein>
    <submittedName>
        <fullName evidence="2">Uncharacterized protein</fullName>
    </submittedName>
</protein>
<proteinExistence type="predicted"/>
<name>A0A8R1HNY2_CAEJA</name>
<feature type="compositionally biased region" description="Low complexity" evidence="1">
    <location>
        <begin position="43"/>
        <end position="52"/>
    </location>
</feature>
<feature type="region of interest" description="Disordered" evidence="1">
    <location>
        <begin position="1"/>
        <end position="69"/>
    </location>
</feature>
<keyword evidence="3" id="KW-1185">Reference proteome</keyword>
<evidence type="ECO:0000313" key="2">
    <source>
        <dbReference type="EnsemblMetazoa" id="CJA07397.1"/>
    </source>
</evidence>
<reference evidence="3" key="1">
    <citation type="submission" date="2010-08" db="EMBL/GenBank/DDBJ databases">
        <authorList>
            <consortium name="Caenorhabditis japonica Sequencing Consortium"/>
            <person name="Wilson R.K."/>
        </authorList>
    </citation>
    <scope>NUCLEOTIDE SEQUENCE [LARGE SCALE GENOMIC DNA]</scope>
    <source>
        <strain evidence="3">DF5081</strain>
    </source>
</reference>
<dbReference type="EnsemblMetazoa" id="CJA07397.1">
    <property type="protein sequence ID" value="CJA07397.1"/>
    <property type="gene ID" value="WBGene00126601"/>
</dbReference>
<feature type="compositionally biased region" description="Low complexity" evidence="1">
    <location>
        <begin position="1"/>
        <end position="13"/>
    </location>
</feature>